<keyword evidence="1" id="KW-0812">Transmembrane</keyword>
<keyword evidence="1" id="KW-1133">Transmembrane helix</keyword>
<evidence type="ECO:0000313" key="2">
    <source>
        <dbReference type="EMBL" id="KAG1272560.1"/>
    </source>
</evidence>
<sequence length="76" mass="7557">MVCCTGLPKLLAMREALTSIGASTVGAAALAGSRMMALPSRRARNGVSRSKASRACSGVIVPDTACACMPATACGV</sequence>
<evidence type="ECO:0000313" key="3">
    <source>
        <dbReference type="Proteomes" id="UP000716291"/>
    </source>
</evidence>
<reference evidence="2" key="1">
    <citation type="journal article" date="2020" name="Microb. Genom.">
        <title>Genetic diversity of clinical and environmental Mucorales isolates obtained from an investigation of mucormycosis cases among solid organ transplant recipients.</title>
        <authorList>
            <person name="Nguyen M.H."/>
            <person name="Kaul D."/>
            <person name="Muto C."/>
            <person name="Cheng S.J."/>
            <person name="Richter R.A."/>
            <person name="Bruno V.M."/>
            <person name="Liu G."/>
            <person name="Beyhan S."/>
            <person name="Sundermann A.J."/>
            <person name="Mounaud S."/>
            <person name="Pasculle A.W."/>
            <person name="Nierman W.C."/>
            <person name="Driscoll E."/>
            <person name="Cumbie R."/>
            <person name="Clancy C.J."/>
            <person name="Dupont C.L."/>
        </authorList>
    </citation>
    <scope>NUCLEOTIDE SEQUENCE</scope>
    <source>
        <strain evidence="2">GL11</strain>
    </source>
</reference>
<organism evidence="2 3">
    <name type="scientific">Rhizopus oryzae</name>
    <name type="common">Mucormycosis agent</name>
    <name type="synonym">Rhizopus arrhizus var. delemar</name>
    <dbReference type="NCBI Taxonomy" id="64495"/>
    <lineage>
        <taxon>Eukaryota</taxon>
        <taxon>Fungi</taxon>
        <taxon>Fungi incertae sedis</taxon>
        <taxon>Mucoromycota</taxon>
        <taxon>Mucoromycotina</taxon>
        <taxon>Mucoromycetes</taxon>
        <taxon>Mucorales</taxon>
        <taxon>Mucorineae</taxon>
        <taxon>Rhizopodaceae</taxon>
        <taxon>Rhizopus</taxon>
    </lineage>
</organism>
<accession>A0A9P6WS62</accession>
<dbReference type="EMBL" id="JAANQT010014847">
    <property type="protein sequence ID" value="KAG1272560.1"/>
    <property type="molecule type" value="Genomic_DNA"/>
</dbReference>
<keyword evidence="3" id="KW-1185">Reference proteome</keyword>
<proteinExistence type="predicted"/>
<dbReference type="Proteomes" id="UP000716291">
    <property type="component" value="Unassembled WGS sequence"/>
</dbReference>
<evidence type="ECO:0000256" key="1">
    <source>
        <dbReference type="SAM" id="Phobius"/>
    </source>
</evidence>
<name>A0A9P6WS62_RHIOR</name>
<feature type="transmembrane region" description="Helical" evidence="1">
    <location>
        <begin position="16"/>
        <end position="37"/>
    </location>
</feature>
<gene>
    <name evidence="2" type="ORF">G6F64_015493</name>
</gene>
<protein>
    <submittedName>
        <fullName evidence="2">Uncharacterized protein</fullName>
    </submittedName>
</protein>
<keyword evidence="1" id="KW-0472">Membrane</keyword>
<comment type="caution">
    <text evidence="2">The sequence shown here is derived from an EMBL/GenBank/DDBJ whole genome shotgun (WGS) entry which is preliminary data.</text>
</comment>
<dbReference type="AlphaFoldDB" id="A0A9P6WS62"/>